<proteinExistence type="predicted"/>
<accession>E4TJB5</accession>
<dbReference type="STRING" id="768670.Calni_1274"/>
<keyword evidence="2" id="KW-1185">Reference proteome</keyword>
<dbReference type="PANTHER" id="PTHR11941:SF54">
    <property type="entry name" value="ENOYL-COA HYDRATASE, MITOCHONDRIAL"/>
    <property type="match status" value="1"/>
</dbReference>
<dbReference type="EMBL" id="CP002347">
    <property type="protein sequence ID" value="ADR19182.1"/>
    <property type="molecule type" value="Genomic_DNA"/>
</dbReference>
<evidence type="ECO:0000313" key="2">
    <source>
        <dbReference type="Proteomes" id="UP000007039"/>
    </source>
</evidence>
<dbReference type="KEGG" id="cni:Calni_1274"/>
<dbReference type="GO" id="GO:0006635">
    <property type="term" value="P:fatty acid beta-oxidation"/>
    <property type="evidence" value="ECO:0007669"/>
    <property type="project" value="TreeGrafter"/>
</dbReference>
<dbReference type="Gene3D" id="3.90.226.10">
    <property type="entry name" value="2-enoyl-CoA Hydratase, Chain A, domain 1"/>
    <property type="match status" value="1"/>
</dbReference>
<reference key="1">
    <citation type="submission" date="2010-11" db="EMBL/GenBank/DDBJ databases">
        <title>The complete genome of chromosome of Calditerrivibrio nitroreducens DSM 19672.</title>
        <authorList>
            <consortium name="US DOE Joint Genome Institute (JGI-PGF)"/>
            <person name="Lucas S."/>
            <person name="Copeland A."/>
            <person name="Lapidus A."/>
            <person name="Bruce D."/>
            <person name="Goodwin L."/>
            <person name="Pitluck S."/>
            <person name="Kyrpides N."/>
            <person name="Mavromatis K."/>
            <person name="Ivanova N."/>
            <person name="Mikhailova N."/>
            <person name="Zeytun A."/>
            <person name="Brettin T."/>
            <person name="Detter J.C."/>
            <person name="Tapia R."/>
            <person name="Han C."/>
            <person name="Land M."/>
            <person name="Hauser L."/>
            <person name="Markowitz V."/>
            <person name="Cheng J.-F."/>
            <person name="Hugenholtz P."/>
            <person name="Woyke T."/>
            <person name="Wu D."/>
            <person name="Spring S."/>
            <person name="Schroeder M."/>
            <person name="Brambilla E."/>
            <person name="Klenk H.-P."/>
            <person name="Eisen J.A."/>
        </authorList>
    </citation>
    <scope>NUCLEOTIDE SEQUENCE [LARGE SCALE GENOMIC DNA]</scope>
    <source>
        <strain>DSM 19672</strain>
    </source>
</reference>
<dbReference type="GO" id="GO:0016853">
    <property type="term" value="F:isomerase activity"/>
    <property type="evidence" value="ECO:0007669"/>
    <property type="project" value="UniProtKB-KW"/>
</dbReference>
<dbReference type="HOGENOM" id="CLU_009834_7_6_0"/>
<dbReference type="InterPro" id="IPR029045">
    <property type="entry name" value="ClpP/crotonase-like_dom_sf"/>
</dbReference>
<dbReference type="CDD" id="cd06558">
    <property type="entry name" value="crotonase-like"/>
    <property type="match status" value="1"/>
</dbReference>
<dbReference type="Proteomes" id="UP000007039">
    <property type="component" value="Chromosome"/>
</dbReference>
<dbReference type="SUPFAM" id="SSF52096">
    <property type="entry name" value="ClpP/crotonase"/>
    <property type="match status" value="1"/>
</dbReference>
<reference evidence="1 2" key="2">
    <citation type="journal article" date="2011" name="Stand. Genomic Sci.">
        <title>Complete genome sequence of Calditerrivibrio nitroreducens type strain (Yu37-1).</title>
        <authorList>
            <person name="Pitluck S."/>
            <person name="Sikorski J."/>
            <person name="Zeytun A."/>
            <person name="Lapidus A."/>
            <person name="Nolan M."/>
            <person name="Lucas S."/>
            <person name="Hammon N."/>
            <person name="Deshpande S."/>
            <person name="Cheng J.F."/>
            <person name="Tapia R."/>
            <person name="Han C."/>
            <person name="Goodwin L."/>
            <person name="Liolios K."/>
            <person name="Pagani I."/>
            <person name="Ivanova N."/>
            <person name="Mavromatis K."/>
            <person name="Pati A."/>
            <person name="Chen A."/>
            <person name="Palaniappan K."/>
            <person name="Hauser L."/>
            <person name="Chang Y.J."/>
            <person name="Jeffries C.D."/>
            <person name="Detter J.C."/>
            <person name="Brambilla E."/>
            <person name="Djao O.D."/>
            <person name="Rohde M."/>
            <person name="Spring S."/>
            <person name="Goker M."/>
            <person name="Woyke T."/>
            <person name="Bristow J."/>
            <person name="Eisen J.A."/>
            <person name="Markowitz V."/>
            <person name="Hugenholtz P."/>
            <person name="Kyrpides N.C."/>
            <person name="Klenk H.P."/>
            <person name="Land M."/>
        </authorList>
    </citation>
    <scope>NUCLEOTIDE SEQUENCE [LARGE SCALE GENOMIC DNA]</scope>
    <source>
        <strain evidence="2">DSM 19672 / NBRC 101217 / Yu37-1</strain>
    </source>
</reference>
<organism evidence="1 2">
    <name type="scientific">Calditerrivibrio nitroreducens (strain DSM 19672 / NBRC 101217 / Yu37-1)</name>
    <dbReference type="NCBI Taxonomy" id="768670"/>
    <lineage>
        <taxon>Bacteria</taxon>
        <taxon>Pseudomonadati</taxon>
        <taxon>Deferribacterota</taxon>
        <taxon>Deferribacteres</taxon>
        <taxon>Deferribacterales</taxon>
        <taxon>Calditerrivibrionaceae</taxon>
    </lineage>
</organism>
<protein>
    <submittedName>
        <fullName evidence="1">Enoyl-CoA hydratase/isomerase</fullName>
    </submittedName>
</protein>
<keyword evidence="1" id="KW-0413">Isomerase</keyword>
<sequence>MIKGCILIDLDIHGELARITLKPEEKFNILSPVNIKKLTSTFKSIQNTQAKCILVFGKGGSFAVGANIKQMYEYDGYMAKGFSILGNKLFKLMNELPQIIIAEIDGFCMGGGVDFAASCDFRFATKRSKFAHPGAQLGIITGFGGTQRLPRLMKQNAISDLFLSGELFDADFMYKARFLNGIFDSYDELSKQTESIANKIISKNKLFLKELKHLKYRIC</sequence>
<gene>
    <name evidence="1" type="ordered locus">Calni_1274</name>
</gene>
<dbReference type="AlphaFoldDB" id="E4TJB5"/>
<dbReference type="PANTHER" id="PTHR11941">
    <property type="entry name" value="ENOYL-COA HYDRATASE-RELATED"/>
    <property type="match status" value="1"/>
</dbReference>
<dbReference type="Pfam" id="PF00378">
    <property type="entry name" value="ECH_1"/>
    <property type="match status" value="1"/>
</dbReference>
<dbReference type="InterPro" id="IPR001753">
    <property type="entry name" value="Enoyl-CoA_hydra/iso"/>
</dbReference>
<evidence type="ECO:0000313" key="1">
    <source>
        <dbReference type="EMBL" id="ADR19182.1"/>
    </source>
</evidence>
<name>E4TJB5_CALNY</name>
<dbReference type="eggNOG" id="COG1024">
    <property type="taxonomic scope" value="Bacteria"/>
</dbReference>